<evidence type="ECO:0000256" key="1">
    <source>
        <dbReference type="SAM" id="Phobius"/>
    </source>
</evidence>
<feature type="transmembrane region" description="Helical" evidence="1">
    <location>
        <begin position="80"/>
        <end position="102"/>
    </location>
</feature>
<keyword evidence="1" id="KW-0812">Transmembrane</keyword>
<reference evidence="3" key="1">
    <citation type="journal article" date="2014" name="Front. Microbiol.">
        <title>High frequency of phylogenetically diverse reductive dehalogenase-homologous genes in deep subseafloor sedimentary metagenomes.</title>
        <authorList>
            <person name="Kawai M."/>
            <person name="Futagami T."/>
            <person name="Toyoda A."/>
            <person name="Takaki Y."/>
            <person name="Nishi S."/>
            <person name="Hori S."/>
            <person name="Arai W."/>
            <person name="Tsubouchi T."/>
            <person name="Morono Y."/>
            <person name="Uchiyama I."/>
            <person name="Ito T."/>
            <person name="Fujiyama A."/>
            <person name="Inagaki F."/>
            <person name="Takami H."/>
        </authorList>
    </citation>
    <scope>NUCLEOTIDE SEQUENCE</scope>
    <source>
        <strain evidence="3">Expedition CK06-06</strain>
    </source>
</reference>
<protein>
    <recommendedName>
        <fullName evidence="2">DUF5658 domain-containing protein</fullName>
    </recommendedName>
</protein>
<dbReference type="EMBL" id="BARS01016369">
    <property type="protein sequence ID" value="GAF86766.1"/>
    <property type="molecule type" value="Genomic_DNA"/>
</dbReference>
<name>X0THJ1_9ZZZZ</name>
<dbReference type="AlphaFoldDB" id="X0THJ1"/>
<feature type="transmembrane region" description="Helical" evidence="1">
    <location>
        <begin position="7"/>
        <end position="29"/>
    </location>
</feature>
<accession>X0THJ1</accession>
<feature type="transmembrane region" description="Helical" evidence="1">
    <location>
        <begin position="49"/>
        <end position="68"/>
    </location>
</feature>
<organism evidence="3">
    <name type="scientific">marine sediment metagenome</name>
    <dbReference type="NCBI Taxonomy" id="412755"/>
    <lineage>
        <taxon>unclassified sequences</taxon>
        <taxon>metagenomes</taxon>
        <taxon>ecological metagenomes</taxon>
    </lineage>
</organism>
<gene>
    <name evidence="3" type="ORF">S01H1_26942</name>
</gene>
<evidence type="ECO:0000259" key="2">
    <source>
        <dbReference type="Pfam" id="PF18902"/>
    </source>
</evidence>
<keyword evidence="1" id="KW-0472">Membrane</keyword>
<comment type="caution">
    <text evidence="3">The sequence shown here is derived from an EMBL/GenBank/DDBJ whole genome shotgun (WGS) entry which is preliminary data.</text>
</comment>
<sequence length="103" mass="11951">MININLTLFNIISINLLNVYDLVVTYIAVHILNIPERNPLVKELIETDYFVAICIKMLIVFLMCLVYYQAKDKRVWNKVMLIVIVIYLIAGIGNTIMVIYSLQ</sequence>
<keyword evidence="1" id="KW-1133">Transmembrane helix</keyword>
<dbReference type="Pfam" id="PF18902">
    <property type="entry name" value="DUF5658"/>
    <property type="match status" value="1"/>
</dbReference>
<dbReference type="InterPro" id="IPR043717">
    <property type="entry name" value="DUF5658"/>
</dbReference>
<feature type="domain" description="DUF5658" evidence="2">
    <location>
        <begin position="14"/>
        <end position="95"/>
    </location>
</feature>
<proteinExistence type="predicted"/>
<evidence type="ECO:0000313" key="3">
    <source>
        <dbReference type="EMBL" id="GAF86766.1"/>
    </source>
</evidence>